<keyword evidence="4" id="KW-1185">Reference proteome</keyword>
<protein>
    <submittedName>
        <fullName evidence="2">Glycosyl transferase</fullName>
    </submittedName>
    <submittedName>
        <fullName evidence="1">Glycosyltransferase family protein</fullName>
    </submittedName>
</protein>
<gene>
    <name evidence="2" type="ORF">CSC81_14135</name>
    <name evidence="1" type="ORF">Q8W23_05325</name>
</gene>
<keyword evidence="2" id="KW-0808">Transferase</keyword>
<reference evidence="1 4" key="3">
    <citation type="submission" date="2023-07" db="EMBL/GenBank/DDBJ databases">
        <title>Genome content predicts the carbon catabolic preferences of heterotrophic bacteria.</title>
        <authorList>
            <person name="Gralka M."/>
        </authorList>
    </citation>
    <scope>NUCLEOTIDE SEQUENCE [LARGE SCALE GENOMIC DNA]</scope>
    <source>
        <strain evidence="1 4">4G03</strain>
    </source>
</reference>
<evidence type="ECO:0000313" key="3">
    <source>
        <dbReference type="Proteomes" id="UP000222163"/>
    </source>
</evidence>
<name>A0A2G1BRL7_9FLAO</name>
<dbReference type="PANTHER" id="PTHR21015:SF22">
    <property type="entry name" value="GLYCOSYLTRANSFERASE"/>
    <property type="match status" value="1"/>
</dbReference>
<reference evidence="2 3" key="1">
    <citation type="journal article" date="2016" name="Nat. Commun.">
        <title>Microbial interactions lead to rapid micro-scale successions on model marine particles.</title>
        <authorList>
            <person name="Datta M.S."/>
            <person name="Sliwerska E."/>
            <person name="Gore J."/>
            <person name="Polz M.F."/>
            <person name="Cordero O.X."/>
        </authorList>
    </citation>
    <scope>NUCLEOTIDE SEQUENCE [LARGE SCALE GENOMIC DNA]</scope>
    <source>
        <strain evidence="2 3">4G03</strain>
    </source>
</reference>
<dbReference type="AlphaFoldDB" id="A0A2G1BRL7"/>
<organism evidence="2 3">
    <name type="scientific">Tenacibaculum discolor</name>
    <dbReference type="NCBI Taxonomy" id="361581"/>
    <lineage>
        <taxon>Bacteria</taxon>
        <taxon>Pseudomonadati</taxon>
        <taxon>Bacteroidota</taxon>
        <taxon>Flavobacteriia</taxon>
        <taxon>Flavobacteriales</taxon>
        <taxon>Flavobacteriaceae</taxon>
        <taxon>Tenacibaculum</taxon>
    </lineage>
</organism>
<accession>A0A2G1BRL7</accession>
<evidence type="ECO:0000313" key="2">
    <source>
        <dbReference type="EMBL" id="PHN96489.1"/>
    </source>
</evidence>
<proteinExistence type="predicted"/>
<dbReference type="Gene3D" id="3.40.50.2000">
    <property type="entry name" value="Glycogen Phosphorylase B"/>
    <property type="match status" value="1"/>
</dbReference>
<dbReference type="Proteomes" id="UP000222163">
    <property type="component" value="Unassembled WGS sequence"/>
</dbReference>
<reference evidence="2" key="2">
    <citation type="submission" date="2017-10" db="EMBL/GenBank/DDBJ databases">
        <authorList>
            <person name="Enke T.N."/>
            <person name="Cordero O.X."/>
        </authorList>
    </citation>
    <scope>NUCLEOTIDE SEQUENCE</scope>
    <source>
        <strain evidence="2">4G03</strain>
    </source>
</reference>
<dbReference type="EMBL" id="PDUU01000016">
    <property type="protein sequence ID" value="PHN96489.1"/>
    <property type="molecule type" value="Genomic_DNA"/>
</dbReference>
<dbReference type="Pfam" id="PF13528">
    <property type="entry name" value="Glyco_trans_1_3"/>
    <property type="match status" value="1"/>
</dbReference>
<evidence type="ECO:0000313" key="4">
    <source>
        <dbReference type="Proteomes" id="UP001242342"/>
    </source>
</evidence>
<dbReference type="GO" id="GO:0016757">
    <property type="term" value="F:glycosyltransferase activity"/>
    <property type="evidence" value="ECO:0007669"/>
    <property type="project" value="TreeGrafter"/>
</dbReference>
<dbReference type="RefSeq" id="WP_099216387.1">
    <property type="nucleotide sequence ID" value="NZ_JAUYVU010000003.1"/>
</dbReference>
<dbReference type="SUPFAM" id="SSF53756">
    <property type="entry name" value="UDP-Glycosyltransferase/glycogen phosphorylase"/>
    <property type="match status" value="1"/>
</dbReference>
<comment type="caution">
    <text evidence="2">The sequence shown here is derived from an EMBL/GenBank/DDBJ whole genome shotgun (WGS) entry which is preliminary data.</text>
</comment>
<dbReference type="PANTHER" id="PTHR21015">
    <property type="entry name" value="UDP-N-ACETYLGLUCOSAMINE--N-ACETYLMURAMYL-(PENTAPEPTIDE) PYROPHOSPHORYL-UNDECAPRENOL N-ACETYLGLUCOSAMINE TRANSFERASE 1"/>
    <property type="match status" value="1"/>
</dbReference>
<dbReference type="Proteomes" id="UP001242342">
    <property type="component" value="Unassembled WGS sequence"/>
</dbReference>
<evidence type="ECO:0000313" key="1">
    <source>
        <dbReference type="EMBL" id="MDP2540894.1"/>
    </source>
</evidence>
<sequence length="338" mass="38960">MKILYAFQGTGNGHASRALEIIPHLQRRGDVDVLVSGSQYEIELPFNIKYKLHGLGFVFGKKGGIDLISTLKDLNLKKVYKEIKMLPVKEYDLVINDFEPISAWACLFRNVPIISLSNQNALLNEKNSAFKKFRLERLIIKYYAPAKNKFGFHFKTHSSSTFLPIIRKEIRYRNITNKGHYTVYLPSYSDEKIVKILSKIKDIKWQVFSKKTKEHQFFHNITILPINDDAFIRSMASAKGVICGAGFATPTEALYLRKKLLVIPMKNQYEQQCNAVTLKEMGVTVVKKLSKKQLPKIEKWINTNKIIEVHYPDVTEDMLDAIILPYYNKTILPEITIE</sequence>
<dbReference type="EMBL" id="JAUYVU010000003">
    <property type="protein sequence ID" value="MDP2540894.1"/>
    <property type="molecule type" value="Genomic_DNA"/>
</dbReference>